<evidence type="ECO:0000313" key="1">
    <source>
        <dbReference type="EMBL" id="HII70498.1"/>
    </source>
</evidence>
<dbReference type="AlphaFoldDB" id="A0A832THY7"/>
<accession>A0A832THY7</accession>
<protein>
    <submittedName>
        <fullName evidence="1">Uncharacterized protein</fullName>
    </submittedName>
</protein>
<proteinExistence type="predicted"/>
<comment type="caution">
    <text evidence="1">The sequence shown here is derived from an EMBL/GenBank/DDBJ whole genome shotgun (WGS) entry which is preliminary data.</text>
</comment>
<evidence type="ECO:0000313" key="2">
    <source>
        <dbReference type="Proteomes" id="UP000619545"/>
    </source>
</evidence>
<organism evidence="1 2">
    <name type="scientific">Methanopyrus kandleri</name>
    <dbReference type="NCBI Taxonomy" id="2320"/>
    <lineage>
        <taxon>Archaea</taxon>
        <taxon>Methanobacteriati</taxon>
        <taxon>Methanobacteriota</taxon>
        <taxon>Methanomada group</taxon>
        <taxon>Methanopyri</taxon>
        <taxon>Methanopyrales</taxon>
        <taxon>Methanopyraceae</taxon>
        <taxon>Methanopyrus</taxon>
    </lineage>
</organism>
<reference evidence="1" key="1">
    <citation type="journal article" date="2020" name="bioRxiv">
        <title>A rank-normalized archaeal taxonomy based on genome phylogeny resolves widespread incomplete and uneven classifications.</title>
        <authorList>
            <person name="Rinke C."/>
            <person name="Chuvochina M."/>
            <person name="Mussig A.J."/>
            <person name="Chaumeil P.-A."/>
            <person name="Waite D.W."/>
            <person name="Whitman W.B."/>
            <person name="Parks D.H."/>
            <person name="Hugenholtz P."/>
        </authorList>
    </citation>
    <scope>NUCLEOTIDE SEQUENCE</scope>
    <source>
        <strain evidence="1">UBA8853</strain>
    </source>
</reference>
<dbReference type="Proteomes" id="UP000619545">
    <property type="component" value="Unassembled WGS sequence"/>
</dbReference>
<gene>
    <name evidence="1" type="ORF">HA336_04615</name>
</gene>
<dbReference type="EMBL" id="DUJS01000004">
    <property type="protein sequence ID" value="HII70498.1"/>
    <property type="molecule type" value="Genomic_DNA"/>
</dbReference>
<sequence>MYRTLTLLVLSTTLMAVAAAERLDPVDEDRPHILNVYIEGHEATCFGQGIDTKRLETLGLKHVPEVPTKGEFTVTVEFNTGPHPPERLAVELYFPSWLMVPPKYDLKLPEKGVEIDHPEPNSILRADLEVKVGEGPNPLSIGDEYYLVAVLRDPTKESDVLDYVVFKLRFREPRGGESTPEPTLLKVTRSALGDVSVPVAGFILGSLSALVAEIVCGWIHSGPAALWATVIGGLVGALLVSI</sequence>
<dbReference type="RefSeq" id="WP_011018719.1">
    <property type="nucleotide sequence ID" value="NZ_DUJS01000004.1"/>
</dbReference>
<dbReference type="GeneID" id="1477652"/>
<name>A0A832THY7_9EURY</name>